<dbReference type="GO" id="GO:0005615">
    <property type="term" value="C:extracellular space"/>
    <property type="evidence" value="ECO:0007669"/>
    <property type="project" value="TreeGrafter"/>
</dbReference>
<sequence length="121" mass="13428">MHKVLLLVVSLAASWAYPIDYGTQLTPAIVKEDPAAYPKYHFEYGVKDDQTGDIKEQAEERDGDVVKGEYSLIEPDGTLRKVQYQDDGKSGFNAIVTRGHSTHPAPKKVAVPVPVPLLYHH</sequence>
<name>A0AA38IE10_9CUCU</name>
<feature type="signal peptide" evidence="3">
    <location>
        <begin position="1"/>
        <end position="16"/>
    </location>
</feature>
<organism evidence="4 5">
    <name type="scientific">Zophobas morio</name>
    <dbReference type="NCBI Taxonomy" id="2755281"/>
    <lineage>
        <taxon>Eukaryota</taxon>
        <taxon>Metazoa</taxon>
        <taxon>Ecdysozoa</taxon>
        <taxon>Arthropoda</taxon>
        <taxon>Hexapoda</taxon>
        <taxon>Insecta</taxon>
        <taxon>Pterygota</taxon>
        <taxon>Neoptera</taxon>
        <taxon>Endopterygota</taxon>
        <taxon>Coleoptera</taxon>
        <taxon>Polyphaga</taxon>
        <taxon>Cucujiformia</taxon>
        <taxon>Tenebrionidae</taxon>
        <taxon>Zophobas</taxon>
    </lineage>
</organism>
<evidence type="ECO:0000256" key="3">
    <source>
        <dbReference type="SAM" id="SignalP"/>
    </source>
</evidence>
<dbReference type="Proteomes" id="UP001168821">
    <property type="component" value="Unassembled WGS sequence"/>
</dbReference>
<dbReference type="GO" id="GO:0031012">
    <property type="term" value="C:extracellular matrix"/>
    <property type="evidence" value="ECO:0007669"/>
    <property type="project" value="TreeGrafter"/>
</dbReference>
<keyword evidence="5" id="KW-1185">Reference proteome</keyword>
<dbReference type="PROSITE" id="PS51155">
    <property type="entry name" value="CHIT_BIND_RR_2"/>
    <property type="match status" value="1"/>
</dbReference>
<dbReference type="EMBL" id="JALNTZ010000004">
    <property type="protein sequence ID" value="KAJ3653404.1"/>
    <property type="molecule type" value="Genomic_DNA"/>
</dbReference>
<proteinExistence type="predicted"/>
<feature type="chain" id="PRO_5041412846" evidence="3">
    <location>
        <begin position="17"/>
        <end position="121"/>
    </location>
</feature>
<accession>A0AA38IE10</accession>
<dbReference type="GO" id="GO:0042302">
    <property type="term" value="F:structural constituent of cuticle"/>
    <property type="evidence" value="ECO:0007669"/>
    <property type="project" value="UniProtKB-UniRule"/>
</dbReference>
<dbReference type="PRINTS" id="PR00947">
    <property type="entry name" value="CUTICLE"/>
</dbReference>
<protein>
    <submittedName>
        <fullName evidence="4">Uncharacterized protein</fullName>
    </submittedName>
</protein>
<reference evidence="4" key="1">
    <citation type="journal article" date="2023" name="G3 (Bethesda)">
        <title>Whole genome assemblies of Zophobas morio and Tenebrio molitor.</title>
        <authorList>
            <person name="Kaur S."/>
            <person name="Stinson S.A."/>
            <person name="diCenzo G.C."/>
        </authorList>
    </citation>
    <scope>NUCLEOTIDE SEQUENCE</scope>
    <source>
        <strain evidence="4">QUZm001</strain>
    </source>
</reference>
<dbReference type="Pfam" id="PF00379">
    <property type="entry name" value="Chitin_bind_4"/>
    <property type="match status" value="1"/>
</dbReference>
<evidence type="ECO:0000256" key="1">
    <source>
        <dbReference type="ARBA" id="ARBA00022460"/>
    </source>
</evidence>
<evidence type="ECO:0000256" key="2">
    <source>
        <dbReference type="PROSITE-ProRule" id="PRU00497"/>
    </source>
</evidence>
<evidence type="ECO:0000313" key="4">
    <source>
        <dbReference type="EMBL" id="KAJ3653404.1"/>
    </source>
</evidence>
<evidence type="ECO:0000313" key="5">
    <source>
        <dbReference type="Proteomes" id="UP001168821"/>
    </source>
</evidence>
<dbReference type="AlphaFoldDB" id="A0AA38IE10"/>
<keyword evidence="1 2" id="KW-0193">Cuticle</keyword>
<dbReference type="PANTHER" id="PTHR12236:SF95">
    <property type="entry name" value="CUTICULAR PROTEIN 76BD, ISOFORM C-RELATED"/>
    <property type="match status" value="1"/>
</dbReference>
<dbReference type="PANTHER" id="PTHR12236">
    <property type="entry name" value="STRUCTURAL CONTITUENT OF CUTICLE"/>
    <property type="match status" value="1"/>
</dbReference>
<keyword evidence="3" id="KW-0732">Signal</keyword>
<comment type="caution">
    <text evidence="4">The sequence shown here is derived from an EMBL/GenBank/DDBJ whole genome shotgun (WGS) entry which is preliminary data.</text>
</comment>
<dbReference type="InterPro" id="IPR051217">
    <property type="entry name" value="Insect_Cuticle_Struc_Prot"/>
</dbReference>
<gene>
    <name evidence="4" type="ORF">Zmor_012658</name>
</gene>
<dbReference type="InterPro" id="IPR000618">
    <property type="entry name" value="Insect_cuticle"/>
</dbReference>